<reference evidence="2 3" key="1">
    <citation type="journal article" date="2014" name="Int. J. Syst. Evol. Microbiol.">
        <title>Complete genome sequence of Corynebacterium casei LMG S-19264T (=DSM 44701T), isolated from a smear-ripened cheese.</title>
        <authorList>
            <consortium name="US DOE Joint Genome Institute (JGI-PGF)"/>
            <person name="Walter F."/>
            <person name="Albersmeier A."/>
            <person name="Kalinowski J."/>
            <person name="Ruckert C."/>
        </authorList>
    </citation>
    <scope>NUCLEOTIDE SEQUENCE [LARGE SCALE GENOMIC DNA]</scope>
    <source>
        <strain evidence="2 3">NBRC 112289</strain>
    </source>
</reference>
<sequence length="309" mass="34816">MSTSVESEALARGLEKQVRSYFHLLGEQQVLDTRVRFRVHWLAFDANGRDRTKALANHLYARIIDFCIPRSRILEAQFLDRQEGGNAHLSMLQEEARTLFLNSTKSGEGGELLLFFLLEAELKLPQILCKMDLKTSPEMPIHGVDGVHAGWTDDGKVAVYWGESKLYEDAPAAMSACFKSIAPFLLDDGFGPARKDFLLVRDNLDAGEREISLRLVKYFTDDEPERLDLEIRGACLVGFSHDSHVDPFEPDGETLLEEVSSQVDAWAAGVQTRVKNRKISNFEIEFFCVPLPSAQRLRDAFNEKLGHAS</sequence>
<evidence type="ECO:0000259" key="1">
    <source>
        <dbReference type="Pfam" id="PF08878"/>
    </source>
</evidence>
<dbReference type="RefSeq" id="WP_284233825.1">
    <property type="nucleotide sequence ID" value="NZ_BSUL01000001.1"/>
</dbReference>
<dbReference type="EMBL" id="BSUL01000001">
    <property type="protein sequence ID" value="GMA29577.1"/>
    <property type="molecule type" value="Genomic_DNA"/>
</dbReference>
<evidence type="ECO:0000313" key="3">
    <source>
        <dbReference type="Proteomes" id="UP001157160"/>
    </source>
</evidence>
<organism evidence="2 3">
    <name type="scientific">Arenivirga flava</name>
    <dbReference type="NCBI Taxonomy" id="1930060"/>
    <lineage>
        <taxon>Bacteria</taxon>
        <taxon>Bacillati</taxon>
        <taxon>Actinomycetota</taxon>
        <taxon>Actinomycetes</taxon>
        <taxon>Micrococcales</taxon>
        <taxon>Microbacteriaceae</taxon>
        <taxon>Arenivirga</taxon>
    </lineage>
</organism>
<proteinExistence type="predicted"/>
<comment type="caution">
    <text evidence="2">The sequence shown here is derived from an EMBL/GenBank/DDBJ whole genome shotgun (WGS) entry which is preliminary data.</text>
</comment>
<gene>
    <name evidence="2" type="ORF">GCM10025874_28300</name>
</gene>
<protein>
    <recommendedName>
        <fullName evidence="1">Anti-bacteriophage protein A/HamA C-terminal domain-containing protein</fullName>
    </recommendedName>
</protein>
<dbReference type="Pfam" id="PF08878">
    <property type="entry name" value="HamA"/>
    <property type="match status" value="1"/>
</dbReference>
<evidence type="ECO:0000313" key="2">
    <source>
        <dbReference type="EMBL" id="GMA29577.1"/>
    </source>
</evidence>
<keyword evidence="3" id="KW-1185">Reference proteome</keyword>
<name>A0AA37UNU8_9MICO</name>
<feature type="domain" description="Anti-bacteriophage protein A/HamA C-terminal" evidence="1">
    <location>
        <begin position="30"/>
        <end position="305"/>
    </location>
</feature>
<dbReference type="AlphaFoldDB" id="A0AA37UNU8"/>
<accession>A0AA37UNU8</accession>
<dbReference type="Proteomes" id="UP001157160">
    <property type="component" value="Unassembled WGS sequence"/>
</dbReference>
<dbReference type="InterPro" id="IPR014976">
    <property type="entry name" value="AbpA_HamA_C"/>
</dbReference>